<dbReference type="EMBL" id="CP134191">
    <property type="protein sequence ID" value="WPB06853.1"/>
    <property type="molecule type" value="Genomic_DNA"/>
</dbReference>
<keyword evidence="7" id="KW-1185">Reference proteome</keyword>
<dbReference type="Proteomes" id="UP000230605">
    <property type="component" value="Chromosome 8"/>
</dbReference>
<proteinExistence type="predicted"/>
<feature type="region of interest" description="Disordered" evidence="2">
    <location>
        <begin position="242"/>
        <end position="283"/>
    </location>
</feature>
<feature type="compositionally biased region" description="Basic and acidic residues" evidence="2">
    <location>
        <begin position="214"/>
        <end position="229"/>
    </location>
</feature>
<dbReference type="InterPro" id="IPR052783">
    <property type="entry name" value="Metabolic/Drug-Res_Regulator"/>
</dbReference>
<evidence type="ECO:0000313" key="6">
    <source>
        <dbReference type="Proteomes" id="UP000230605"/>
    </source>
</evidence>
<reference evidence="4 6" key="1">
    <citation type="submission" date="2015-10" db="EMBL/GenBank/DDBJ databases">
        <title>The cercosporin biosynthetic gene cluster was horizontally transferred to several fungal lineages and shown to be expanded in Cercospora beticola based on microsynteny with recipient genomes.</title>
        <authorList>
            <person name="De Jonge R."/>
            <person name="Ebert M.K."/>
            <person name="Suttle J.C."/>
            <person name="Jurick Ii W.M."/>
            <person name="Secor G.A."/>
            <person name="Thomma B.P."/>
            <person name="Van De Peer Y."/>
            <person name="Bolton M.D."/>
        </authorList>
    </citation>
    <scope>NUCLEOTIDE SEQUENCE [LARGE SCALE GENOMIC DNA]</scope>
    <source>
        <strain evidence="4 6">09-40</strain>
    </source>
</reference>
<keyword evidence="1" id="KW-0539">Nucleus</keyword>
<feature type="compositionally biased region" description="Low complexity" evidence="2">
    <location>
        <begin position="245"/>
        <end position="271"/>
    </location>
</feature>
<evidence type="ECO:0000256" key="2">
    <source>
        <dbReference type="SAM" id="MobiDB-lite"/>
    </source>
</evidence>
<evidence type="ECO:0000313" key="4">
    <source>
        <dbReference type="EMBL" id="PIA95639.1"/>
    </source>
</evidence>
<evidence type="ECO:0000256" key="1">
    <source>
        <dbReference type="ARBA" id="ARBA00023242"/>
    </source>
</evidence>
<dbReference type="InterPro" id="IPR001138">
    <property type="entry name" value="Zn2Cys6_DnaBD"/>
</dbReference>
<dbReference type="SMART" id="SM00066">
    <property type="entry name" value="GAL4"/>
    <property type="match status" value="1"/>
</dbReference>
<accession>A0A2G5HSX7</accession>
<gene>
    <name evidence="4" type="ORF">CB0940_10146</name>
    <name evidence="5" type="ORF">RHO25_011513</name>
</gene>
<sequence>MPSAAPEKIRRSRITAACAVCRGKRQKCSGEKPVCDQCRLHNEECWWSETKKRGPAKDYLRSLQDRLQETERLLLGVLSRVSDGDLLDVVQNDASTVNAPSHQTWSSTMSGQEHWSHYPLTRLDTIRAWESARRSYMPAIKSEQRTFYDPTLESGARTDYTRQEVASPMPMNAQSSGAASGSSIPPLNNGEHFRSYSNATAHSRNDSWPPAESSRMERNERRYSEETREAGEALFSISNHMRTGQQPHHQQQQHSIPQPPMQAQMQPTSQPWQSPPNEPEKASADAIMENPQPNFPKHLFW</sequence>
<protein>
    <recommendedName>
        <fullName evidence="3">Zn(2)-C6 fungal-type domain-containing protein</fullName>
    </recommendedName>
</protein>
<reference evidence="5 7" key="2">
    <citation type="submission" date="2023-09" db="EMBL/GenBank/DDBJ databases">
        <title>Complete-Gapless Cercospora beticola genome.</title>
        <authorList>
            <person name="Wyatt N.A."/>
            <person name="Spanner R.E."/>
            <person name="Bolton M.D."/>
        </authorList>
    </citation>
    <scope>NUCLEOTIDE SEQUENCE [LARGE SCALE GENOMIC DNA]</scope>
    <source>
        <strain evidence="5">Cb09-40</strain>
    </source>
</reference>
<name>A0A2G5HSX7_CERBT</name>
<dbReference type="Pfam" id="PF00172">
    <property type="entry name" value="Zn_clus"/>
    <property type="match status" value="1"/>
</dbReference>
<dbReference type="AlphaFoldDB" id="A0A2G5HSX7"/>
<dbReference type="OrthoDB" id="10261408at2759"/>
<dbReference type="CDD" id="cd00067">
    <property type="entry name" value="GAL4"/>
    <property type="match status" value="1"/>
</dbReference>
<feature type="region of interest" description="Disordered" evidence="2">
    <location>
        <begin position="170"/>
        <end position="229"/>
    </location>
</feature>
<dbReference type="GO" id="GO:0008270">
    <property type="term" value="F:zinc ion binding"/>
    <property type="evidence" value="ECO:0007669"/>
    <property type="project" value="InterPro"/>
</dbReference>
<dbReference type="PROSITE" id="PS50048">
    <property type="entry name" value="ZN2_CY6_FUNGAL_2"/>
    <property type="match status" value="1"/>
</dbReference>
<dbReference type="PANTHER" id="PTHR47655">
    <property type="entry name" value="QUINIC ACID UTILIZATION ACTIVATOR"/>
    <property type="match status" value="1"/>
</dbReference>
<dbReference type="InterPro" id="IPR036864">
    <property type="entry name" value="Zn2-C6_fun-type_DNA-bd_sf"/>
</dbReference>
<dbReference type="GO" id="GO:0000981">
    <property type="term" value="F:DNA-binding transcription factor activity, RNA polymerase II-specific"/>
    <property type="evidence" value="ECO:0007669"/>
    <property type="project" value="InterPro"/>
</dbReference>
<dbReference type="EMBL" id="LKMD01000103">
    <property type="protein sequence ID" value="PIA95639.1"/>
    <property type="molecule type" value="Genomic_DNA"/>
</dbReference>
<evidence type="ECO:0000259" key="3">
    <source>
        <dbReference type="PROSITE" id="PS50048"/>
    </source>
</evidence>
<dbReference type="Proteomes" id="UP001302367">
    <property type="component" value="Chromosome 8"/>
</dbReference>
<organism evidence="4 6">
    <name type="scientific">Cercospora beticola</name>
    <name type="common">Sugarbeet leaf spot fungus</name>
    <dbReference type="NCBI Taxonomy" id="122368"/>
    <lineage>
        <taxon>Eukaryota</taxon>
        <taxon>Fungi</taxon>
        <taxon>Dikarya</taxon>
        <taxon>Ascomycota</taxon>
        <taxon>Pezizomycotina</taxon>
        <taxon>Dothideomycetes</taxon>
        <taxon>Dothideomycetidae</taxon>
        <taxon>Mycosphaerellales</taxon>
        <taxon>Mycosphaerellaceae</taxon>
        <taxon>Cercospora</taxon>
    </lineage>
</organism>
<evidence type="ECO:0000313" key="5">
    <source>
        <dbReference type="EMBL" id="WPB06853.1"/>
    </source>
</evidence>
<dbReference type="PROSITE" id="PS00463">
    <property type="entry name" value="ZN2_CY6_FUNGAL_1"/>
    <property type="match status" value="1"/>
</dbReference>
<dbReference type="Gene3D" id="4.10.240.10">
    <property type="entry name" value="Zn(2)-C6 fungal-type DNA-binding domain"/>
    <property type="match status" value="1"/>
</dbReference>
<evidence type="ECO:0000313" key="7">
    <source>
        <dbReference type="Proteomes" id="UP001302367"/>
    </source>
</evidence>
<dbReference type="SUPFAM" id="SSF57701">
    <property type="entry name" value="Zn2/Cys6 DNA-binding domain"/>
    <property type="match status" value="1"/>
</dbReference>
<feature type="domain" description="Zn(2)-C6 fungal-type" evidence="3">
    <location>
        <begin position="17"/>
        <end position="47"/>
    </location>
</feature>